<comment type="caution">
    <text evidence="1">The sequence shown here is derived from an EMBL/GenBank/DDBJ whole genome shotgun (WGS) entry which is preliminary data.</text>
</comment>
<evidence type="ECO:0000313" key="1">
    <source>
        <dbReference type="EMBL" id="PIR84908.1"/>
    </source>
</evidence>
<dbReference type="Proteomes" id="UP000229344">
    <property type="component" value="Unassembled WGS sequence"/>
</dbReference>
<accession>A0A2H0UEQ5</accession>
<organism evidence="1 2">
    <name type="scientific">Candidatus Kaiserbacteria bacterium CG10_big_fil_rev_8_21_14_0_10_47_16</name>
    <dbReference type="NCBI Taxonomy" id="1974608"/>
    <lineage>
        <taxon>Bacteria</taxon>
        <taxon>Candidatus Kaiseribacteriota</taxon>
    </lineage>
</organism>
<dbReference type="EMBL" id="PFBI01000001">
    <property type="protein sequence ID" value="PIR84908.1"/>
    <property type="molecule type" value="Genomic_DNA"/>
</dbReference>
<proteinExistence type="predicted"/>
<dbReference type="AlphaFoldDB" id="A0A2H0UEQ5"/>
<protein>
    <submittedName>
        <fullName evidence="1">Uncharacterized protein</fullName>
    </submittedName>
</protein>
<name>A0A2H0UEQ5_9BACT</name>
<reference evidence="2" key="1">
    <citation type="submission" date="2017-09" db="EMBL/GenBank/DDBJ databases">
        <title>Depth-based differentiation of microbial function through sediment-hosted aquifers and enrichment of novel symbionts in the deep terrestrial subsurface.</title>
        <authorList>
            <person name="Probst A.J."/>
            <person name="Ladd B."/>
            <person name="Jarett J.K."/>
            <person name="Geller-Mcgrath D.E."/>
            <person name="Sieber C.M.K."/>
            <person name="Emerson J.B."/>
            <person name="Anantharaman K."/>
            <person name="Thomas B.C."/>
            <person name="Malmstrom R."/>
            <person name="Stieglmeier M."/>
            <person name="Klingl A."/>
            <person name="Woyke T."/>
            <person name="Ryan C.M."/>
            <person name="Banfield J.F."/>
        </authorList>
    </citation>
    <scope>NUCLEOTIDE SEQUENCE [LARGE SCALE GENOMIC DNA]</scope>
</reference>
<evidence type="ECO:0000313" key="2">
    <source>
        <dbReference type="Proteomes" id="UP000229344"/>
    </source>
</evidence>
<gene>
    <name evidence="1" type="ORF">COU16_00100</name>
</gene>
<sequence>MPPLTFKQMLQEAVEYLESNLRCSKHHVEHTGSNSYLLDFYDYLGEINKGKNFIQYLLTLIVDSPEKQKVFYPGHLNPMNMSQNVIDTGTAVDAIARFVRRNREVFSETEYQDIKRALEPVADTYLVKAANDKKVTNQRLWGLTGLASYSKTFKEDSLYQSIAEHSIKQAFTDSTVDGFFRYYPNPENKSVPYDNITTFYQSRHIAFIQYSLNVLGMSTQEYEHNLEKSISALLAMYTYIGVKDLRMETKRWYWLSEYEVASHAFDAYALAHSNNAHAQQALSNVLYQIKDHFFNGFLHSHKGRNFNFQCPIFWTAHLAWLTRIPNIEALFDTTNELKPFVYRFVGKDIFSDTNQKRRILINKGWAERNPTTGIFNNGLSSTSLWKLQVPKIPRTYLFSVREVVNHSWSALRGGHMLEAVVRLWQFFIESIVMLLPRYCICYGKVVDFKVEEEEVKVSVVPGSKYGTLLDSTQTVINISL</sequence>